<keyword evidence="2" id="KW-1185">Reference proteome</keyword>
<accession>A0AAE3MAB5</accession>
<gene>
    <name evidence="1" type="ORF">OM075_25010</name>
</gene>
<dbReference type="Proteomes" id="UP001209229">
    <property type="component" value="Unassembled WGS sequence"/>
</dbReference>
<evidence type="ECO:0000313" key="2">
    <source>
        <dbReference type="Proteomes" id="UP001209229"/>
    </source>
</evidence>
<dbReference type="EMBL" id="JAPDPJ010000190">
    <property type="protein sequence ID" value="MCW3789744.1"/>
    <property type="molecule type" value="Genomic_DNA"/>
</dbReference>
<proteinExistence type="predicted"/>
<evidence type="ECO:0000313" key="1">
    <source>
        <dbReference type="EMBL" id="MCW3789744.1"/>
    </source>
</evidence>
<sequence length="372" mass="43134">MLALIHTISDNIIFRKSLKWTNLSVDKEETFDSTNIYVQMESFMNKYLNKLSCNKAKPNLIEKCLRNLLSVKNSMDETPWSIPCHINDNEKSIFLRDLDFYLMISGVLLKSCALFKGFIPKHHCPPISAMLPSFASNKKRVLQAINCLNSSKWKQTVTLYMQNSQYLKALDDIQIHLRKPNYNQELSQLQQLLLHTFSVLPETQIDEYYKTIAINELNKHFKSLKAIPKQISNIEWKAIRCIITVLIQYSADAEPIVSIYHNIREGLIKNSDFNVKAEIQFFKKQIQYINKLTHKKVKINPLALNICTDILEDLNFLKTNAKPGQIQEAYLEWRHTPKVFVSYLQSAIANGYITLKGNADMKPIIEFISTFH</sequence>
<dbReference type="RefSeq" id="WP_301193289.1">
    <property type="nucleotide sequence ID" value="NZ_JAPDPJ010000190.1"/>
</dbReference>
<protein>
    <submittedName>
        <fullName evidence="1">Uncharacterized protein</fullName>
    </submittedName>
</protein>
<organism evidence="1 2">
    <name type="scientific">Plebeiibacterium sediminum</name>
    <dbReference type="NCBI Taxonomy" id="2992112"/>
    <lineage>
        <taxon>Bacteria</taxon>
        <taxon>Pseudomonadati</taxon>
        <taxon>Bacteroidota</taxon>
        <taxon>Bacteroidia</taxon>
        <taxon>Marinilabiliales</taxon>
        <taxon>Marinilabiliaceae</taxon>
        <taxon>Plebeiibacterium</taxon>
    </lineage>
</organism>
<reference evidence="1" key="1">
    <citation type="submission" date="2022-10" db="EMBL/GenBank/DDBJ databases">
        <authorList>
            <person name="Yu W.X."/>
        </authorList>
    </citation>
    <scope>NUCLEOTIDE SEQUENCE</scope>
    <source>
        <strain evidence="1">AAT</strain>
    </source>
</reference>
<dbReference type="AlphaFoldDB" id="A0AAE3MAB5"/>
<name>A0AAE3MAB5_9BACT</name>
<comment type="caution">
    <text evidence="1">The sequence shown here is derived from an EMBL/GenBank/DDBJ whole genome shotgun (WGS) entry which is preliminary data.</text>
</comment>